<dbReference type="InterPro" id="IPR005227">
    <property type="entry name" value="YqgF"/>
</dbReference>
<dbReference type="InterPro" id="IPR012337">
    <property type="entry name" value="RNaseH-like_sf"/>
</dbReference>
<dbReference type="Proteomes" id="UP000243197">
    <property type="component" value="Chromosome"/>
</dbReference>
<sequence length="95" mass="11004">MTHEKVCLFVVGNPVHLDYSNSIMSKSVDEFCLKLKSYFPDIPIEKIDERFTSKMAFDTIIECGVKKMKRRNKSLIDKISATLILQSYLNRKNSL</sequence>
<gene>
    <name evidence="1" type="ORF">JBKA6_0847</name>
</gene>
<dbReference type="InterPro" id="IPR037027">
    <property type="entry name" value="YqgF/RNaseH-like_dom_sf"/>
</dbReference>
<accession>A0A1J1E490</accession>
<evidence type="ECO:0000313" key="2">
    <source>
        <dbReference type="Proteomes" id="UP000243197"/>
    </source>
</evidence>
<reference evidence="1 2" key="1">
    <citation type="submission" date="2014-03" db="EMBL/GenBank/DDBJ databases">
        <title>complete genome sequence of Flavobacteriaceae bacterium JBKA-6.</title>
        <authorList>
            <person name="Takano T."/>
            <person name="Nakamura Y."/>
            <person name="Takuma S."/>
            <person name="Yasuike M."/>
            <person name="Matsuyama T."/>
            <person name="Sakai T."/>
            <person name="Fujiwara A."/>
            <person name="Kimoto K."/>
            <person name="Fukuda Y."/>
            <person name="Kondo H."/>
            <person name="Hirono I."/>
            <person name="Nakayasu C."/>
        </authorList>
    </citation>
    <scope>NUCLEOTIDE SEQUENCE [LARGE SCALE GENOMIC DNA]</scope>
    <source>
        <strain evidence="1 2">JBKA-6</strain>
    </source>
</reference>
<dbReference type="Pfam" id="PF03652">
    <property type="entry name" value="RuvX"/>
    <property type="match status" value="1"/>
</dbReference>
<name>A0A1J1E490_9FLAO</name>
<keyword evidence="2" id="KW-1185">Reference proteome</keyword>
<dbReference type="PANTHER" id="PTHR33317:SF4">
    <property type="entry name" value="POLYNUCLEOTIDYL TRANSFERASE, RIBONUCLEASE H-LIKE SUPERFAMILY PROTEIN"/>
    <property type="match status" value="1"/>
</dbReference>
<dbReference type="EMBL" id="AP014564">
    <property type="protein sequence ID" value="BAV94860.1"/>
    <property type="molecule type" value="Genomic_DNA"/>
</dbReference>
<dbReference type="GO" id="GO:0000967">
    <property type="term" value="P:rRNA 5'-end processing"/>
    <property type="evidence" value="ECO:0007669"/>
    <property type="project" value="TreeGrafter"/>
</dbReference>
<dbReference type="GO" id="GO:0005829">
    <property type="term" value="C:cytosol"/>
    <property type="evidence" value="ECO:0007669"/>
    <property type="project" value="TreeGrafter"/>
</dbReference>
<dbReference type="SUPFAM" id="SSF53098">
    <property type="entry name" value="Ribonuclease H-like"/>
    <property type="match status" value="1"/>
</dbReference>
<evidence type="ECO:0000313" key="1">
    <source>
        <dbReference type="EMBL" id="BAV94860.1"/>
    </source>
</evidence>
<organism evidence="1 2">
    <name type="scientific">Ichthyobacterium seriolicida</name>
    <dbReference type="NCBI Taxonomy" id="242600"/>
    <lineage>
        <taxon>Bacteria</taxon>
        <taxon>Pseudomonadati</taxon>
        <taxon>Bacteroidota</taxon>
        <taxon>Flavobacteriia</taxon>
        <taxon>Flavobacteriales</taxon>
        <taxon>Ichthyobacteriaceae</taxon>
        <taxon>Ichthyobacterium</taxon>
    </lineage>
</organism>
<dbReference type="CDD" id="cd16964">
    <property type="entry name" value="YqgF"/>
    <property type="match status" value="1"/>
</dbReference>
<dbReference type="AlphaFoldDB" id="A0A1J1E490"/>
<proteinExistence type="predicted"/>
<dbReference type="Gene3D" id="3.30.420.140">
    <property type="entry name" value="YqgF/RNase H-like domain"/>
    <property type="match status" value="1"/>
</dbReference>
<dbReference type="PANTHER" id="PTHR33317">
    <property type="entry name" value="POLYNUCLEOTIDYL TRANSFERASE, RIBONUCLEASE H-LIKE SUPERFAMILY PROTEIN"/>
    <property type="match status" value="1"/>
</dbReference>
<protein>
    <submittedName>
        <fullName evidence="1">Putative Holliday junction resolvase YggF</fullName>
    </submittedName>
</protein>
<dbReference type="KEGG" id="ise:JBKA6_0847"/>